<keyword evidence="1" id="KW-0732">Signal</keyword>
<protein>
    <submittedName>
        <fullName evidence="4">Tachykinin-3b isoform X1</fullName>
    </submittedName>
</protein>
<sequence length="117" mass="13349">MEKTSNCCSFASLIALVILVLLPVRSWCKEDTYKSLTEAKPECCASEGPDLKRFDDIDYDSFVSLMGRRSAAQLNSQRNFPMSRKRHMDNILAEFLGRRTTGMACPCTQEYLQKRRG</sequence>
<organism evidence="2 3">
    <name type="scientific">Lates calcarifer</name>
    <name type="common">Barramundi</name>
    <name type="synonym">Holocentrus calcarifer</name>
    <dbReference type="NCBI Taxonomy" id="8187"/>
    <lineage>
        <taxon>Eukaryota</taxon>
        <taxon>Metazoa</taxon>
        <taxon>Chordata</taxon>
        <taxon>Craniata</taxon>
        <taxon>Vertebrata</taxon>
        <taxon>Euteleostomi</taxon>
        <taxon>Actinopterygii</taxon>
        <taxon>Neopterygii</taxon>
        <taxon>Teleostei</taxon>
        <taxon>Neoteleostei</taxon>
        <taxon>Acanthomorphata</taxon>
        <taxon>Carangaria</taxon>
        <taxon>Carangaria incertae sedis</taxon>
        <taxon>Centropomidae</taxon>
        <taxon>Lates</taxon>
    </lineage>
</organism>
<dbReference type="AlphaFoldDB" id="A0A4W6EKI0"/>
<feature type="chain" id="PRO_5044613454" evidence="1">
    <location>
        <begin position="29"/>
        <end position="117"/>
    </location>
</feature>
<dbReference type="KEGG" id="lcf:108881462"/>
<dbReference type="Proteomes" id="UP000314980">
    <property type="component" value="Unassembled WGS sequence"/>
</dbReference>
<dbReference type="GeneID" id="108881462"/>
<feature type="signal peptide" evidence="1">
    <location>
        <begin position="1"/>
        <end position="28"/>
    </location>
</feature>
<dbReference type="Proteomes" id="UP000694890">
    <property type="component" value="Linkage group LG12"/>
</dbReference>
<name>A0A4W6EKI0_LATCA</name>
<evidence type="ECO:0000313" key="2">
    <source>
        <dbReference type="Ensembl" id="ENSLCAP00010038345.1"/>
    </source>
</evidence>
<dbReference type="GeneTree" id="ENSGT00940000177443"/>
<reference evidence="4" key="2">
    <citation type="submission" date="2025-04" db="UniProtKB">
        <authorList>
            <consortium name="RefSeq"/>
        </authorList>
    </citation>
    <scope>IDENTIFICATION</scope>
    <source>
        <tissue evidence="4">Brain</tissue>
    </source>
</reference>
<dbReference type="RefSeq" id="XP_050930756.1">
    <property type="nucleotide sequence ID" value="XM_051074799.1"/>
</dbReference>
<dbReference type="Ensembl" id="ENSLCAT00010039255.1">
    <property type="protein sequence ID" value="ENSLCAP00010038345.1"/>
    <property type="gene ID" value="ENSLCAG00010017961.1"/>
</dbReference>
<evidence type="ECO:0000313" key="4">
    <source>
        <dbReference type="RefSeq" id="XP_050930756.1"/>
    </source>
</evidence>
<accession>A0A4W6EKI0</accession>
<keyword evidence="3" id="KW-1185">Reference proteome</keyword>
<gene>
    <name evidence="2 4" type="primary">tac3b</name>
</gene>
<dbReference type="InParanoid" id="A0A4W6EKI0"/>
<evidence type="ECO:0000256" key="1">
    <source>
        <dbReference type="SAM" id="SignalP"/>
    </source>
</evidence>
<reference evidence="3" key="1">
    <citation type="submission" date="2015-09" db="EMBL/GenBank/DDBJ databases">
        <authorList>
            <person name="Sai Rama Sridatta P."/>
        </authorList>
    </citation>
    <scope>NUCLEOTIDE SEQUENCE [LARGE SCALE GENOMIC DNA]</scope>
</reference>
<reference evidence="2" key="3">
    <citation type="submission" date="2025-05" db="UniProtKB">
        <authorList>
            <consortium name="Ensembl"/>
        </authorList>
    </citation>
    <scope>IDENTIFICATION</scope>
</reference>
<proteinExistence type="predicted"/>
<dbReference type="OrthoDB" id="9397481at2759"/>
<evidence type="ECO:0000313" key="3">
    <source>
        <dbReference type="Proteomes" id="UP000314980"/>
    </source>
</evidence>